<evidence type="ECO:0008006" key="3">
    <source>
        <dbReference type="Google" id="ProtNLM"/>
    </source>
</evidence>
<dbReference type="PANTHER" id="PTHR45835:SF99">
    <property type="entry name" value="CHROMO DOMAIN-CONTAINING PROTEIN-RELATED"/>
    <property type="match status" value="1"/>
</dbReference>
<dbReference type="OrthoDB" id="1909122at2759"/>
<organism evidence="1 2">
    <name type="scientific">Mikania micrantha</name>
    <name type="common">bitter vine</name>
    <dbReference type="NCBI Taxonomy" id="192012"/>
    <lineage>
        <taxon>Eukaryota</taxon>
        <taxon>Viridiplantae</taxon>
        <taxon>Streptophyta</taxon>
        <taxon>Embryophyta</taxon>
        <taxon>Tracheophyta</taxon>
        <taxon>Spermatophyta</taxon>
        <taxon>Magnoliopsida</taxon>
        <taxon>eudicotyledons</taxon>
        <taxon>Gunneridae</taxon>
        <taxon>Pentapetalae</taxon>
        <taxon>asterids</taxon>
        <taxon>campanulids</taxon>
        <taxon>Asterales</taxon>
        <taxon>Asteraceae</taxon>
        <taxon>Asteroideae</taxon>
        <taxon>Heliantheae alliance</taxon>
        <taxon>Eupatorieae</taxon>
        <taxon>Mikania</taxon>
    </lineage>
</organism>
<gene>
    <name evidence="1" type="ORF">E3N88_25935</name>
</gene>
<reference evidence="1 2" key="1">
    <citation type="submission" date="2019-05" db="EMBL/GenBank/DDBJ databases">
        <title>Mikania micrantha, genome provides insights into the molecular mechanism of rapid growth.</title>
        <authorList>
            <person name="Liu B."/>
        </authorList>
    </citation>
    <scope>NUCLEOTIDE SEQUENCE [LARGE SCALE GENOMIC DNA]</scope>
    <source>
        <strain evidence="1">NLD-2019</strain>
        <tissue evidence="1">Leaf</tissue>
    </source>
</reference>
<dbReference type="AlphaFoldDB" id="A0A5N6N7K3"/>
<dbReference type="EMBL" id="SZYD01000013">
    <property type="protein sequence ID" value="KAD4385766.1"/>
    <property type="molecule type" value="Genomic_DNA"/>
</dbReference>
<dbReference type="Proteomes" id="UP000326396">
    <property type="component" value="Linkage Group LG3"/>
</dbReference>
<name>A0A5N6N7K3_9ASTR</name>
<sequence>MKKDIVEYVGRCLKCAKVKAEHREPSELLEQSEIPLWKWEQQLWTSLPSYPALPVHRRCTVRGSLWSRHRSPIYWTEVGDNRVTGPELIQETTDKITQIQRRLQDTRSGQKNYADKRRKPLEFQVGDRVMLEVSPWKGVIRFGKKGKLAP</sequence>
<evidence type="ECO:0000313" key="1">
    <source>
        <dbReference type="EMBL" id="KAD4385766.1"/>
    </source>
</evidence>
<proteinExistence type="predicted"/>
<accession>A0A5N6N7K3</accession>
<comment type="caution">
    <text evidence="1">The sequence shown here is derived from an EMBL/GenBank/DDBJ whole genome shotgun (WGS) entry which is preliminary data.</text>
</comment>
<protein>
    <recommendedName>
        <fullName evidence="3">Integrase zinc-binding domain-containing protein</fullName>
    </recommendedName>
</protein>
<evidence type="ECO:0000313" key="2">
    <source>
        <dbReference type="Proteomes" id="UP000326396"/>
    </source>
</evidence>
<dbReference type="PANTHER" id="PTHR45835">
    <property type="entry name" value="YALI0A06105P"/>
    <property type="match status" value="1"/>
</dbReference>
<keyword evidence="2" id="KW-1185">Reference proteome</keyword>